<organism evidence="2 3">
    <name type="scientific">Patiria miniata</name>
    <name type="common">Bat star</name>
    <name type="synonym">Asterina miniata</name>
    <dbReference type="NCBI Taxonomy" id="46514"/>
    <lineage>
        <taxon>Eukaryota</taxon>
        <taxon>Metazoa</taxon>
        <taxon>Echinodermata</taxon>
        <taxon>Eleutherozoa</taxon>
        <taxon>Asterozoa</taxon>
        <taxon>Asteroidea</taxon>
        <taxon>Valvatacea</taxon>
        <taxon>Valvatida</taxon>
        <taxon>Asterinidae</taxon>
        <taxon>Patiria</taxon>
    </lineage>
</organism>
<protein>
    <recommendedName>
        <fullName evidence="4">A-kinase anchor protein 17A</fullName>
    </recommendedName>
</protein>
<dbReference type="OMA" id="IPACEQN"/>
<sequence length="522" mass="62758">MTTQLCFNQSEAIELHGPHGLYLKPIAKLNISVTLPQMKMEGKSISNWEVMEKLKRMAKPDSFLVLRVSKSSLEFLRFEAEVEAKSLIKVLILRLDGKVIKLSGFPEALKVRAAEAKINFPNRHDWDSFFRDAKNMNESNPGERPDTIKVENLPCKWFSSTAEPDKPSELIVKKIFELLGEIRNVDIPMLDPYRHESQVIGGNFRTFSSFNTLIFEAYIQYTEYIGFVKAMDALKGMKLLKKETSADEEGKEGKAYTADIKVDFDKTRHLSAKSIRKREKERQRLIELEKQREEQKRLEREEEERKKEEERRRKEQEELYKTQRKQAKLTRREERRQQREEKRRRLREEKKRQRQEQELQRRIALEERKLLIALRQLESIRLLTELFERVKVVKQHEEVQRRLEELEQERLRQLEEEQLKKEREEQSRAKEEARKKRELRRRELRLKRKLTENLKTREELEEEKRREDLRQKLSGRTRLKSAVVTSRYPRPHIDDEYRAYGNRDEVKIRKPKIKSAVAFKHR</sequence>
<dbReference type="PANTHER" id="PTHR12484">
    <property type="entry name" value="B-LYMPHOCYTE ANTIGEN-RELATED"/>
    <property type="match status" value="1"/>
</dbReference>
<evidence type="ECO:0008006" key="4">
    <source>
        <dbReference type="Google" id="ProtNLM"/>
    </source>
</evidence>
<evidence type="ECO:0000313" key="3">
    <source>
        <dbReference type="Proteomes" id="UP000887568"/>
    </source>
</evidence>
<proteinExistence type="predicted"/>
<reference evidence="2" key="1">
    <citation type="submission" date="2022-11" db="UniProtKB">
        <authorList>
            <consortium name="EnsemblMetazoa"/>
        </authorList>
    </citation>
    <scope>IDENTIFICATION</scope>
</reference>
<dbReference type="Pfam" id="PF25015">
    <property type="entry name" value="RBD_AKAP-17A"/>
    <property type="match status" value="1"/>
</dbReference>
<evidence type="ECO:0000313" key="2">
    <source>
        <dbReference type="EnsemblMetazoa" id="XP_038055574.1"/>
    </source>
</evidence>
<dbReference type="EnsemblMetazoa" id="XM_038199646.1">
    <property type="protein sequence ID" value="XP_038055574.1"/>
    <property type="gene ID" value="LOC119727656"/>
</dbReference>
<feature type="compositionally biased region" description="Basic and acidic residues" evidence="1">
    <location>
        <begin position="297"/>
        <end position="321"/>
    </location>
</feature>
<evidence type="ECO:0000256" key="1">
    <source>
        <dbReference type="SAM" id="MobiDB-lite"/>
    </source>
</evidence>
<dbReference type="PANTHER" id="PTHR12484:SF4">
    <property type="entry name" value="A-KINASE ANCHOR PROTEIN 17A"/>
    <property type="match status" value="1"/>
</dbReference>
<keyword evidence="3" id="KW-1185">Reference proteome</keyword>
<dbReference type="AlphaFoldDB" id="A0A913ZVP5"/>
<feature type="compositionally biased region" description="Basic and acidic residues" evidence="1">
    <location>
        <begin position="330"/>
        <end position="348"/>
    </location>
</feature>
<dbReference type="Proteomes" id="UP000887568">
    <property type="component" value="Unplaced"/>
</dbReference>
<accession>A0A913ZVP5</accession>
<feature type="region of interest" description="Disordered" evidence="1">
    <location>
        <begin position="297"/>
        <end position="348"/>
    </location>
</feature>
<dbReference type="RefSeq" id="XP_038055574.1">
    <property type="nucleotide sequence ID" value="XM_038199646.1"/>
</dbReference>
<dbReference type="GeneID" id="119727656"/>
<dbReference type="CDD" id="cd12264">
    <property type="entry name" value="RRM_AKAP17A"/>
    <property type="match status" value="1"/>
</dbReference>
<name>A0A913ZVP5_PATMI</name>
<dbReference type="OrthoDB" id="1918237at2759"/>
<dbReference type="InterPro" id="IPR056852">
    <property type="entry name" value="AK17A/B"/>
</dbReference>